<dbReference type="Gene3D" id="2.40.10.10">
    <property type="entry name" value="Trypsin-like serine proteases"/>
    <property type="match status" value="2"/>
</dbReference>
<dbReference type="InterPro" id="IPR050127">
    <property type="entry name" value="Serine_Proteases_S1"/>
</dbReference>
<evidence type="ECO:0000259" key="10">
    <source>
        <dbReference type="PROSITE" id="PS50240"/>
    </source>
</evidence>
<evidence type="ECO:0000313" key="12">
    <source>
        <dbReference type="Proteomes" id="UP001642540"/>
    </source>
</evidence>
<keyword evidence="3 7" id="KW-0645">Protease</keyword>
<proteinExistence type="predicted"/>
<dbReference type="InterPro" id="IPR001254">
    <property type="entry name" value="Trypsin_dom"/>
</dbReference>
<keyword evidence="6" id="KW-1015">Disulfide bond</keyword>
<gene>
    <name evidence="11" type="ORF">ODALV1_LOCUS10803</name>
</gene>
<dbReference type="Pfam" id="PF00089">
    <property type="entry name" value="Trypsin"/>
    <property type="match status" value="1"/>
</dbReference>
<accession>A0ABP1QHM1</accession>
<evidence type="ECO:0000256" key="6">
    <source>
        <dbReference type="ARBA" id="ARBA00023157"/>
    </source>
</evidence>
<feature type="region of interest" description="Disordered" evidence="8">
    <location>
        <begin position="293"/>
        <end position="326"/>
    </location>
</feature>
<evidence type="ECO:0000256" key="1">
    <source>
        <dbReference type="ARBA" id="ARBA00004613"/>
    </source>
</evidence>
<dbReference type="PANTHER" id="PTHR24264:SF65">
    <property type="entry name" value="SRCR DOMAIN-CONTAINING PROTEIN"/>
    <property type="match status" value="1"/>
</dbReference>
<dbReference type="EMBL" id="CAXLJM020000033">
    <property type="protein sequence ID" value="CAL8101316.1"/>
    <property type="molecule type" value="Genomic_DNA"/>
</dbReference>
<dbReference type="PRINTS" id="PR00722">
    <property type="entry name" value="CHYMOTRYPSIN"/>
</dbReference>
<dbReference type="SUPFAM" id="SSF50494">
    <property type="entry name" value="Trypsin-like serine proteases"/>
    <property type="match status" value="1"/>
</dbReference>
<dbReference type="PANTHER" id="PTHR24264">
    <property type="entry name" value="TRYPSIN-RELATED"/>
    <property type="match status" value="1"/>
</dbReference>
<reference evidence="11 12" key="1">
    <citation type="submission" date="2024-08" db="EMBL/GenBank/DDBJ databases">
        <authorList>
            <person name="Cucini C."/>
            <person name="Frati F."/>
        </authorList>
    </citation>
    <scope>NUCLEOTIDE SEQUENCE [LARGE SCALE GENOMIC DNA]</scope>
</reference>
<dbReference type="InterPro" id="IPR018114">
    <property type="entry name" value="TRYPSIN_HIS"/>
</dbReference>
<evidence type="ECO:0000256" key="3">
    <source>
        <dbReference type="ARBA" id="ARBA00022670"/>
    </source>
</evidence>
<keyword evidence="2" id="KW-0964">Secreted</keyword>
<feature type="chain" id="PRO_5046847152" description="Peptidase S1 domain-containing protein" evidence="9">
    <location>
        <begin position="21"/>
        <end position="377"/>
    </location>
</feature>
<feature type="signal peptide" evidence="9">
    <location>
        <begin position="1"/>
        <end position="20"/>
    </location>
</feature>
<dbReference type="CDD" id="cd00190">
    <property type="entry name" value="Tryp_SPc"/>
    <property type="match status" value="1"/>
</dbReference>
<keyword evidence="5 7" id="KW-0720">Serine protease</keyword>
<keyword evidence="4 7" id="KW-0378">Hydrolase</keyword>
<protein>
    <recommendedName>
        <fullName evidence="10">Peptidase S1 domain-containing protein</fullName>
    </recommendedName>
</protein>
<evidence type="ECO:0000256" key="9">
    <source>
        <dbReference type="SAM" id="SignalP"/>
    </source>
</evidence>
<dbReference type="InterPro" id="IPR033116">
    <property type="entry name" value="TRYPSIN_SER"/>
</dbReference>
<dbReference type="Proteomes" id="UP001642540">
    <property type="component" value="Unassembled WGS sequence"/>
</dbReference>
<feature type="domain" description="Peptidase S1" evidence="10">
    <location>
        <begin position="59"/>
        <end position="287"/>
    </location>
</feature>
<dbReference type="PROSITE" id="PS50240">
    <property type="entry name" value="TRYPSIN_DOM"/>
    <property type="match status" value="1"/>
</dbReference>
<evidence type="ECO:0000256" key="5">
    <source>
        <dbReference type="ARBA" id="ARBA00022825"/>
    </source>
</evidence>
<evidence type="ECO:0000256" key="4">
    <source>
        <dbReference type="ARBA" id="ARBA00022801"/>
    </source>
</evidence>
<sequence length="377" mass="41207">MLFTKYLCIWISFLVGVALCKNVQTGSIPGLRFPSVVVKQVNNATTLQSNLNRTNEMRIVGGVETSRNEFPFIVSFSKHGRHFCGGSVIAPEWVLTAAHCASEADFSVTAGEHDLNKNEGSEQISRAMNVIRHPGYNPVTYEDDICLVKVSPPFAYNQFVKPFAIPSTHFIASGEATVAGWGTEDEAFQTVSPVLRKVTVPLVESIDCVKQYGRSFIPHKMICAGEEEGGKDACQGDSGGPLMCDDYHKGATLCGVVSFGLGCARPELAGVYTKVALYSDWIRFEMDKNLNPNVKNPVTRATRPPPPPPTTNAPKPNIPGHTFPSGNHDHEVVYVIIKPNGTTHRFPRKPNGSKKTGVTRSLFGLTLGLLFLIVHFY</sequence>
<comment type="subcellular location">
    <subcellularLocation>
        <location evidence="1">Secreted</location>
    </subcellularLocation>
</comment>
<evidence type="ECO:0000256" key="8">
    <source>
        <dbReference type="SAM" id="MobiDB-lite"/>
    </source>
</evidence>
<dbReference type="SMART" id="SM00020">
    <property type="entry name" value="Tryp_SPc"/>
    <property type="match status" value="1"/>
</dbReference>
<evidence type="ECO:0000256" key="2">
    <source>
        <dbReference type="ARBA" id="ARBA00022525"/>
    </source>
</evidence>
<dbReference type="InterPro" id="IPR001314">
    <property type="entry name" value="Peptidase_S1A"/>
</dbReference>
<comment type="caution">
    <text evidence="11">The sequence shown here is derived from an EMBL/GenBank/DDBJ whole genome shotgun (WGS) entry which is preliminary data.</text>
</comment>
<dbReference type="InterPro" id="IPR009003">
    <property type="entry name" value="Peptidase_S1_PA"/>
</dbReference>
<organism evidence="11 12">
    <name type="scientific">Orchesella dallaii</name>
    <dbReference type="NCBI Taxonomy" id="48710"/>
    <lineage>
        <taxon>Eukaryota</taxon>
        <taxon>Metazoa</taxon>
        <taxon>Ecdysozoa</taxon>
        <taxon>Arthropoda</taxon>
        <taxon>Hexapoda</taxon>
        <taxon>Collembola</taxon>
        <taxon>Entomobryomorpha</taxon>
        <taxon>Entomobryoidea</taxon>
        <taxon>Orchesellidae</taxon>
        <taxon>Orchesellinae</taxon>
        <taxon>Orchesella</taxon>
    </lineage>
</organism>
<keyword evidence="12" id="KW-1185">Reference proteome</keyword>
<keyword evidence="9" id="KW-0732">Signal</keyword>
<dbReference type="PROSITE" id="PS00135">
    <property type="entry name" value="TRYPSIN_SER"/>
    <property type="match status" value="1"/>
</dbReference>
<dbReference type="InterPro" id="IPR043504">
    <property type="entry name" value="Peptidase_S1_PA_chymotrypsin"/>
</dbReference>
<evidence type="ECO:0000313" key="11">
    <source>
        <dbReference type="EMBL" id="CAL8101316.1"/>
    </source>
</evidence>
<name>A0ABP1QHM1_9HEXA</name>
<evidence type="ECO:0000256" key="7">
    <source>
        <dbReference type="RuleBase" id="RU363034"/>
    </source>
</evidence>
<dbReference type="PROSITE" id="PS00134">
    <property type="entry name" value="TRYPSIN_HIS"/>
    <property type="match status" value="1"/>
</dbReference>